<evidence type="ECO:0000256" key="1">
    <source>
        <dbReference type="SAM" id="MobiDB-lite"/>
    </source>
</evidence>
<dbReference type="Proteomes" id="UP000748752">
    <property type="component" value="Unassembled WGS sequence"/>
</dbReference>
<feature type="region of interest" description="Disordered" evidence="1">
    <location>
        <begin position="157"/>
        <end position="239"/>
    </location>
</feature>
<evidence type="ECO:0000313" key="3">
    <source>
        <dbReference type="Proteomes" id="UP000748752"/>
    </source>
</evidence>
<accession>A0ABS1CCC0</accession>
<organism evidence="2 3">
    <name type="scientific">Thiohalocapsa halophila</name>
    <dbReference type="NCBI Taxonomy" id="69359"/>
    <lineage>
        <taxon>Bacteria</taxon>
        <taxon>Pseudomonadati</taxon>
        <taxon>Pseudomonadota</taxon>
        <taxon>Gammaproteobacteria</taxon>
        <taxon>Chromatiales</taxon>
        <taxon>Chromatiaceae</taxon>
        <taxon>Thiohalocapsa</taxon>
    </lineage>
</organism>
<proteinExistence type="predicted"/>
<feature type="compositionally biased region" description="Low complexity" evidence="1">
    <location>
        <begin position="184"/>
        <end position="193"/>
    </location>
</feature>
<dbReference type="RefSeq" id="WP_200233599.1">
    <property type="nucleotide sequence ID" value="NZ_NRRV01000003.1"/>
</dbReference>
<evidence type="ECO:0008006" key="4">
    <source>
        <dbReference type="Google" id="ProtNLM"/>
    </source>
</evidence>
<feature type="compositionally biased region" description="Acidic residues" evidence="1">
    <location>
        <begin position="81"/>
        <end position="92"/>
    </location>
</feature>
<name>A0ABS1CCC0_9GAMM</name>
<evidence type="ECO:0000313" key="2">
    <source>
        <dbReference type="EMBL" id="MBK1629538.1"/>
    </source>
</evidence>
<gene>
    <name evidence="2" type="ORF">CKO31_02045</name>
</gene>
<feature type="compositionally biased region" description="Basic and acidic residues" evidence="1">
    <location>
        <begin position="228"/>
        <end position="239"/>
    </location>
</feature>
<keyword evidence="3" id="KW-1185">Reference proteome</keyword>
<dbReference type="EMBL" id="NRRV01000003">
    <property type="protein sequence ID" value="MBK1629538.1"/>
    <property type="molecule type" value="Genomic_DNA"/>
</dbReference>
<sequence>MKPILLVLSLLLAGVLTLQWRGWGPEAGLTAPPPAPANAVDGIEVGPTDVDPMALEPPPKEAYASVTERPLFLPERRPPPDEPEDGPVIDDEPLPELDGVDLTAVVITPAVVSAWVRTTDANEVKRLRLGEDFQGWTVKTIEPARLVLERQGETNELPLRDYANAPPQIPPTRLPPSRGTADNAPGQPAAARRGAGESKAADASRQREAGTPVRQPRRRPARDTSTPPRREPPRRAPSR</sequence>
<feature type="compositionally biased region" description="Basic and acidic residues" evidence="1">
    <location>
        <begin position="194"/>
        <end position="208"/>
    </location>
</feature>
<reference evidence="2 3" key="1">
    <citation type="journal article" date="2020" name="Microorganisms">
        <title>Osmotic Adaptation and Compatible Solute Biosynthesis of Phototrophic Bacteria as Revealed from Genome Analyses.</title>
        <authorList>
            <person name="Imhoff J.F."/>
            <person name="Rahn T."/>
            <person name="Kunzel S."/>
            <person name="Keller A."/>
            <person name="Neulinger S.C."/>
        </authorList>
    </citation>
    <scope>NUCLEOTIDE SEQUENCE [LARGE SCALE GENOMIC DNA]</scope>
    <source>
        <strain evidence="2 3">DSM 6210</strain>
    </source>
</reference>
<protein>
    <recommendedName>
        <fullName evidence="4">Type II secretion system protein GspC N-terminal domain-containing protein</fullName>
    </recommendedName>
</protein>
<comment type="caution">
    <text evidence="2">The sequence shown here is derived from an EMBL/GenBank/DDBJ whole genome shotgun (WGS) entry which is preliminary data.</text>
</comment>
<feature type="region of interest" description="Disordered" evidence="1">
    <location>
        <begin position="32"/>
        <end position="92"/>
    </location>
</feature>